<dbReference type="AlphaFoldDB" id="A0A563EWD8"/>
<feature type="transmembrane region" description="Helical" evidence="1">
    <location>
        <begin position="143"/>
        <end position="161"/>
    </location>
</feature>
<accession>A0A563EWD8</accession>
<keyword evidence="1" id="KW-0472">Membrane</keyword>
<protein>
    <submittedName>
        <fullName evidence="2">Uncharacterized protein</fullName>
    </submittedName>
</protein>
<comment type="caution">
    <text evidence="2">The sequence shown here is derived from an EMBL/GenBank/DDBJ whole genome shotgun (WGS) entry which is preliminary data.</text>
</comment>
<keyword evidence="3" id="KW-1185">Reference proteome</keyword>
<gene>
    <name evidence="2" type="ORF">FKR81_13675</name>
</gene>
<dbReference type="RefSeq" id="WP_146351769.1">
    <property type="nucleotide sequence ID" value="NZ_VOBR01000007.1"/>
</dbReference>
<organism evidence="2 3">
    <name type="scientific">Lentzea tibetensis</name>
    <dbReference type="NCBI Taxonomy" id="2591470"/>
    <lineage>
        <taxon>Bacteria</taxon>
        <taxon>Bacillati</taxon>
        <taxon>Actinomycetota</taxon>
        <taxon>Actinomycetes</taxon>
        <taxon>Pseudonocardiales</taxon>
        <taxon>Pseudonocardiaceae</taxon>
        <taxon>Lentzea</taxon>
    </lineage>
</organism>
<feature type="transmembrane region" description="Helical" evidence="1">
    <location>
        <begin position="235"/>
        <end position="254"/>
    </location>
</feature>
<dbReference type="EMBL" id="VOBR01000007">
    <property type="protein sequence ID" value="TWP51892.1"/>
    <property type="molecule type" value="Genomic_DNA"/>
</dbReference>
<reference evidence="2 3" key="1">
    <citation type="submission" date="2019-07" db="EMBL/GenBank/DDBJ databases">
        <title>Lentzea xizangensis sp. nov., isolated from Qinghai-Tibetan Plateau Soils.</title>
        <authorList>
            <person name="Huang J."/>
        </authorList>
    </citation>
    <scope>NUCLEOTIDE SEQUENCE [LARGE SCALE GENOMIC DNA]</scope>
    <source>
        <strain evidence="2 3">FXJ1.1311</strain>
    </source>
</reference>
<feature type="transmembrane region" description="Helical" evidence="1">
    <location>
        <begin position="203"/>
        <end position="223"/>
    </location>
</feature>
<keyword evidence="1" id="KW-0812">Transmembrane</keyword>
<dbReference type="Proteomes" id="UP000316639">
    <property type="component" value="Unassembled WGS sequence"/>
</dbReference>
<feature type="transmembrane region" description="Helical" evidence="1">
    <location>
        <begin position="27"/>
        <end position="47"/>
    </location>
</feature>
<evidence type="ECO:0000313" key="3">
    <source>
        <dbReference type="Proteomes" id="UP000316639"/>
    </source>
</evidence>
<keyword evidence="1" id="KW-1133">Transmembrane helix</keyword>
<feature type="transmembrane region" description="Helical" evidence="1">
    <location>
        <begin position="167"/>
        <end position="196"/>
    </location>
</feature>
<feature type="transmembrane region" description="Helical" evidence="1">
    <location>
        <begin position="53"/>
        <end position="72"/>
    </location>
</feature>
<evidence type="ECO:0000256" key="1">
    <source>
        <dbReference type="SAM" id="Phobius"/>
    </source>
</evidence>
<feature type="transmembrane region" description="Helical" evidence="1">
    <location>
        <begin position="298"/>
        <end position="320"/>
    </location>
</feature>
<sequence length="325" mass="34379">MTAVYAGLAVLALAGWFRTRRWQKVRGLDLTLALVVALVVYVADSAWRTDGLIAAGVLALVITVVAPPRAWVPLAAAGVFALAVEPWNQLNLGLDHVVSLIDTSGTTITPFYESSQPDYYYGWFSYQPGGETSLAVSFTEGRTLPLAALVLAAGLAGWAARRRNIPVALVAVAFGALALYSPAPALLLLAATALAVYPRDRTYPLFTGGVVLLAGIVHVVLAPSGPYSGFGIDAVWIWLAGIAISSGLLVWALVRRDAVACLVALAALLMTWPSRPGPDEPGARFLISELFTAQTGPVVWPLIFPAALPAIVLVAGALIYRRRKV</sequence>
<feature type="transmembrane region" description="Helical" evidence="1">
    <location>
        <begin position="259"/>
        <end position="278"/>
    </location>
</feature>
<evidence type="ECO:0000313" key="2">
    <source>
        <dbReference type="EMBL" id="TWP51892.1"/>
    </source>
</evidence>
<name>A0A563EWD8_9PSEU</name>
<proteinExistence type="predicted"/>